<dbReference type="Proteomes" id="UP000276254">
    <property type="component" value="Chromosome"/>
</dbReference>
<dbReference type="InterPro" id="IPR036942">
    <property type="entry name" value="Beta-barrel_TonB_sf"/>
</dbReference>
<evidence type="ECO:0000256" key="11">
    <source>
        <dbReference type="PROSITE-ProRule" id="PRU01360"/>
    </source>
</evidence>
<evidence type="ECO:0000256" key="10">
    <source>
        <dbReference type="ARBA" id="ARBA00023237"/>
    </source>
</evidence>
<evidence type="ECO:0000256" key="4">
    <source>
        <dbReference type="ARBA" id="ARBA00022496"/>
    </source>
</evidence>
<dbReference type="OrthoDB" id="9760333at2"/>
<evidence type="ECO:0000256" key="6">
    <source>
        <dbReference type="ARBA" id="ARBA00023004"/>
    </source>
</evidence>
<reference evidence="16 17" key="1">
    <citation type="submission" date="2018-09" db="EMBL/GenBank/DDBJ databases">
        <title>Sphingomonas peninsula sp. nov., isolated from fildes peninsula, Antarctic soil.</title>
        <authorList>
            <person name="Yingchao G."/>
        </authorList>
    </citation>
    <scope>NUCLEOTIDE SEQUENCE [LARGE SCALE GENOMIC DNA]</scope>
    <source>
        <strain evidence="16 17">YZ-8</strain>
    </source>
</reference>
<dbReference type="GO" id="GO:0009279">
    <property type="term" value="C:cell outer membrane"/>
    <property type="evidence" value="ECO:0007669"/>
    <property type="project" value="UniProtKB-SubCell"/>
</dbReference>
<keyword evidence="7" id="KW-0406">Ion transport</keyword>
<dbReference type="PANTHER" id="PTHR32552">
    <property type="entry name" value="FERRICHROME IRON RECEPTOR-RELATED"/>
    <property type="match status" value="1"/>
</dbReference>
<evidence type="ECO:0000256" key="5">
    <source>
        <dbReference type="ARBA" id="ARBA00022692"/>
    </source>
</evidence>
<dbReference type="KEGG" id="spha:D3Y57_11025"/>
<dbReference type="InterPro" id="IPR012910">
    <property type="entry name" value="Plug_dom"/>
</dbReference>
<dbReference type="RefSeq" id="WP_121153024.1">
    <property type="nucleotide sequence ID" value="NZ_CP032829.1"/>
</dbReference>
<keyword evidence="8 12" id="KW-0798">TonB box</keyword>
<dbReference type="GO" id="GO:0006826">
    <property type="term" value="P:iron ion transport"/>
    <property type="evidence" value="ECO:0007669"/>
    <property type="project" value="UniProtKB-KW"/>
</dbReference>
<feature type="domain" description="TonB-dependent receptor plug" evidence="15">
    <location>
        <begin position="72"/>
        <end position="180"/>
    </location>
</feature>
<evidence type="ECO:0000313" key="17">
    <source>
        <dbReference type="Proteomes" id="UP000276254"/>
    </source>
</evidence>
<evidence type="ECO:0000259" key="14">
    <source>
        <dbReference type="Pfam" id="PF00593"/>
    </source>
</evidence>
<feature type="signal peptide" evidence="13">
    <location>
        <begin position="1"/>
        <end position="19"/>
    </location>
</feature>
<keyword evidence="9 11" id="KW-0472">Membrane</keyword>
<feature type="domain" description="TonB-dependent receptor-like beta-barrel" evidence="14">
    <location>
        <begin position="308"/>
        <end position="817"/>
    </location>
</feature>
<evidence type="ECO:0000256" key="9">
    <source>
        <dbReference type="ARBA" id="ARBA00023136"/>
    </source>
</evidence>
<proteinExistence type="inferred from homology"/>
<protein>
    <submittedName>
        <fullName evidence="16">TonB-dependent receptor</fullName>
    </submittedName>
</protein>
<dbReference type="InterPro" id="IPR039426">
    <property type="entry name" value="TonB-dep_rcpt-like"/>
</dbReference>
<accession>A0A494TAC2</accession>
<evidence type="ECO:0000256" key="7">
    <source>
        <dbReference type="ARBA" id="ARBA00023065"/>
    </source>
</evidence>
<evidence type="ECO:0000256" key="8">
    <source>
        <dbReference type="ARBA" id="ARBA00023077"/>
    </source>
</evidence>
<sequence>MYIQSSGKLRLVVSTFALAAALNAIPALTESAAAQSAPQSTDNTPNASTSQSTQINSVDEIIVTATKRSQSLQNVPIVVTTVNHQLLQDTGVKDIKDLALLAPGLLVTSTSSEASTTARIRGIGTVGDNPGLESSVGVVIDGVYRSRNGVGFGDLGNVDRIEVLKGPQGSLFGKSATAGVINIITALPQFTFGANAEFTAGNYGAYGGAAEITGPIISDKLAASIYFADRQRDGFFNVDTGPGPRTETKDTNRNFYTIRGQLLARPTPDLTLRLIGDYSNRKENCCIAVITRASQAPAPNLANNIVAALGGNDGNPNTPYDRNAYANRPDNQRIHDGGVSLQADWNIGPGTLTSITAYRDWKTTGGFDADFSTADIDYLPSDDSNSSQFRTFSQELRYAGSTDKLDYLVGGFFSNEKLRQNTSVLVGTQFTPYLSLLFSSLVEGAPDPHFLQTGLTFPFVGGVNYVPGSGSVDQYRQRDNTYAIFTDNTYHVTSKFDLNVGLRYNIDNKFLNQNSTNIGGGGGCSSANAAFGILNAVNPAAAAQLAAVNGTLCLPFLSPGYNNFTNQQSNHEDALSGTAKAAYRFDRNFLVYASYARGYKAGGFNLDRVECTVGQPGCAPGSAAVNTPILDTRFGAERNNSFEIGEKATLFDRKLLLNATLFYQKYNNFQLNTFNGLVFVVDSIPHVVSKGIDADFVWFASNKLSFQGGLTIADTRYDLTASQLADLELKTGFLGGSHSRLSLAPLYSASLSGTYTQDLGERYKARFNMGAKYSSGYNTGSDLDPGKYQKGYVLANARVAFGPQNDRWSVEVWADNLFDTDYKQVAFNSGFQNVPTNATGVLDAFLGAPRTFGGTLRVKY</sequence>
<keyword evidence="10 11" id="KW-0998">Cell outer membrane</keyword>
<evidence type="ECO:0000259" key="15">
    <source>
        <dbReference type="Pfam" id="PF07715"/>
    </source>
</evidence>
<comment type="similarity">
    <text evidence="11 12">Belongs to the TonB-dependent receptor family.</text>
</comment>
<evidence type="ECO:0000256" key="2">
    <source>
        <dbReference type="ARBA" id="ARBA00022448"/>
    </source>
</evidence>
<keyword evidence="2 11" id="KW-0813">Transport</keyword>
<dbReference type="AlphaFoldDB" id="A0A494TAC2"/>
<gene>
    <name evidence="16" type="ORF">D3Y57_11025</name>
</gene>
<dbReference type="PANTHER" id="PTHR32552:SF81">
    <property type="entry name" value="TONB-DEPENDENT OUTER MEMBRANE RECEPTOR"/>
    <property type="match status" value="1"/>
</dbReference>
<keyword evidence="6" id="KW-0408">Iron</keyword>
<dbReference type="Pfam" id="PF00593">
    <property type="entry name" value="TonB_dep_Rec_b-barrel"/>
    <property type="match status" value="1"/>
</dbReference>
<dbReference type="EMBL" id="CP032829">
    <property type="protein sequence ID" value="AYJ86399.1"/>
    <property type="molecule type" value="Genomic_DNA"/>
</dbReference>
<dbReference type="InterPro" id="IPR000531">
    <property type="entry name" value="Beta-barrel_TonB"/>
</dbReference>
<evidence type="ECO:0000313" key="16">
    <source>
        <dbReference type="EMBL" id="AYJ86399.1"/>
    </source>
</evidence>
<comment type="subcellular location">
    <subcellularLocation>
        <location evidence="1 11">Cell outer membrane</location>
        <topology evidence="1 11">Multi-pass membrane protein</topology>
    </subcellularLocation>
</comment>
<evidence type="ECO:0000256" key="1">
    <source>
        <dbReference type="ARBA" id="ARBA00004571"/>
    </source>
</evidence>
<organism evidence="16 17">
    <name type="scientific">Sphingomonas paeninsulae</name>
    <dbReference type="NCBI Taxonomy" id="2319844"/>
    <lineage>
        <taxon>Bacteria</taxon>
        <taxon>Pseudomonadati</taxon>
        <taxon>Pseudomonadota</taxon>
        <taxon>Alphaproteobacteria</taxon>
        <taxon>Sphingomonadales</taxon>
        <taxon>Sphingomonadaceae</taxon>
        <taxon>Sphingomonas</taxon>
    </lineage>
</organism>
<keyword evidence="16" id="KW-0675">Receptor</keyword>
<dbReference type="Pfam" id="PF07715">
    <property type="entry name" value="Plug"/>
    <property type="match status" value="1"/>
</dbReference>
<keyword evidence="13" id="KW-0732">Signal</keyword>
<dbReference type="SUPFAM" id="SSF56935">
    <property type="entry name" value="Porins"/>
    <property type="match status" value="1"/>
</dbReference>
<keyword evidence="4" id="KW-0410">Iron transport</keyword>
<dbReference type="PROSITE" id="PS52016">
    <property type="entry name" value="TONB_DEPENDENT_REC_3"/>
    <property type="match status" value="1"/>
</dbReference>
<dbReference type="Gene3D" id="2.40.170.20">
    <property type="entry name" value="TonB-dependent receptor, beta-barrel domain"/>
    <property type="match status" value="1"/>
</dbReference>
<evidence type="ECO:0000256" key="13">
    <source>
        <dbReference type="SAM" id="SignalP"/>
    </source>
</evidence>
<feature type="chain" id="PRO_5019763139" evidence="13">
    <location>
        <begin position="20"/>
        <end position="860"/>
    </location>
</feature>
<keyword evidence="17" id="KW-1185">Reference proteome</keyword>
<evidence type="ECO:0000256" key="3">
    <source>
        <dbReference type="ARBA" id="ARBA00022452"/>
    </source>
</evidence>
<name>A0A494TAC2_SPHPE</name>
<keyword evidence="5 11" id="KW-0812">Transmembrane</keyword>
<evidence type="ECO:0000256" key="12">
    <source>
        <dbReference type="RuleBase" id="RU003357"/>
    </source>
</evidence>
<keyword evidence="3 11" id="KW-1134">Transmembrane beta strand</keyword>